<keyword evidence="1" id="KW-0805">Transcription regulation</keyword>
<reference evidence="5 6" key="1">
    <citation type="submission" date="2019-01" db="EMBL/GenBank/DDBJ databases">
        <title>Genomic insights into a novel species Rhodoferax sp.</title>
        <authorList>
            <person name="Jin L."/>
        </authorList>
    </citation>
    <scope>NUCLEOTIDE SEQUENCE [LARGE SCALE GENOMIC DNA]</scope>
    <source>
        <strain evidence="5 6">CHu59-6-5</strain>
    </source>
</reference>
<sequence>MNAEARHIEVFENLYQQDRSGLPKYQRLCNAMLEAIKRGLWRPGDRLPAEEELTALTPFSLGTVQRALRQLAEQGLVVRQHGLGSFVAERQRELHDPWHCRFVADDGKTLLPIYSKATQRVVVDETGPWTRYLGNESREVMRLDRVINVNDEFKIFSRFYADRSLLKRLWDMPMKQLHGANFKQVIASQCLLPITEITHLVSIATFDDEACDHIEVPHGTSGIFMRANTRAGRDICVYYQEFFIAPNSRVLQFPEHPSSSPGA</sequence>
<evidence type="ECO:0000259" key="4">
    <source>
        <dbReference type="PROSITE" id="PS50949"/>
    </source>
</evidence>
<dbReference type="Gene3D" id="1.10.10.10">
    <property type="entry name" value="Winged helix-like DNA-binding domain superfamily/Winged helix DNA-binding domain"/>
    <property type="match status" value="1"/>
</dbReference>
<name>A0A515DDK1_9BURK</name>
<dbReference type="InterPro" id="IPR050679">
    <property type="entry name" value="Bact_HTH_transcr_reg"/>
</dbReference>
<dbReference type="RefSeq" id="WP_142819923.1">
    <property type="nucleotide sequence ID" value="NZ_CP035503.1"/>
</dbReference>
<keyword evidence="2" id="KW-0238">DNA-binding</keyword>
<dbReference type="InterPro" id="IPR000524">
    <property type="entry name" value="Tscrpt_reg_HTH_GntR"/>
</dbReference>
<dbReference type="InterPro" id="IPR036390">
    <property type="entry name" value="WH_DNA-bd_sf"/>
</dbReference>
<dbReference type="PANTHER" id="PTHR44846">
    <property type="entry name" value="MANNOSYL-D-GLYCERATE TRANSPORT/METABOLISM SYSTEM REPRESSOR MNGR-RELATED"/>
    <property type="match status" value="1"/>
</dbReference>
<gene>
    <name evidence="5" type="ORF">EUB48_15135</name>
</gene>
<dbReference type="PANTHER" id="PTHR44846:SF16">
    <property type="entry name" value="TRANSCRIPTIONAL REGULATOR PHNF-RELATED"/>
    <property type="match status" value="1"/>
</dbReference>
<keyword evidence="6" id="KW-1185">Reference proteome</keyword>
<evidence type="ECO:0000313" key="6">
    <source>
        <dbReference type="Proteomes" id="UP000316798"/>
    </source>
</evidence>
<accession>A0A515DDK1</accession>
<dbReference type="GO" id="GO:0003700">
    <property type="term" value="F:DNA-binding transcription factor activity"/>
    <property type="evidence" value="ECO:0007669"/>
    <property type="project" value="InterPro"/>
</dbReference>
<evidence type="ECO:0000313" key="5">
    <source>
        <dbReference type="EMBL" id="QDL38477.1"/>
    </source>
</evidence>
<dbReference type="AlphaFoldDB" id="A0A515DDK1"/>
<dbReference type="Pfam" id="PF00392">
    <property type="entry name" value="GntR"/>
    <property type="match status" value="1"/>
</dbReference>
<dbReference type="PROSITE" id="PS50949">
    <property type="entry name" value="HTH_GNTR"/>
    <property type="match status" value="1"/>
</dbReference>
<keyword evidence="3" id="KW-0804">Transcription</keyword>
<feature type="domain" description="HTH gntR-type" evidence="4">
    <location>
        <begin position="22"/>
        <end position="90"/>
    </location>
</feature>
<dbReference type="InterPro" id="IPR036388">
    <property type="entry name" value="WH-like_DNA-bd_sf"/>
</dbReference>
<organism evidence="5 6">
    <name type="scientific">Rhodoferax sediminis</name>
    <dbReference type="NCBI Taxonomy" id="2509614"/>
    <lineage>
        <taxon>Bacteria</taxon>
        <taxon>Pseudomonadati</taxon>
        <taxon>Pseudomonadota</taxon>
        <taxon>Betaproteobacteria</taxon>
        <taxon>Burkholderiales</taxon>
        <taxon>Comamonadaceae</taxon>
        <taxon>Rhodoferax</taxon>
    </lineage>
</organism>
<dbReference type="CDD" id="cd07377">
    <property type="entry name" value="WHTH_GntR"/>
    <property type="match status" value="1"/>
</dbReference>
<evidence type="ECO:0000256" key="2">
    <source>
        <dbReference type="ARBA" id="ARBA00023125"/>
    </source>
</evidence>
<dbReference type="InterPro" id="IPR028978">
    <property type="entry name" value="Chorismate_lyase_/UTRA_dom_sf"/>
</dbReference>
<dbReference type="GO" id="GO:0003677">
    <property type="term" value="F:DNA binding"/>
    <property type="evidence" value="ECO:0007669"/>
    <property type="project" value="UniProtKB-KW"/>
</dbReference>
<protein>
    <submittedName>
        <fullName evidence="5">GntR family transcriptional regulator</fullName>
    </submittedName>
</protein>
<dbReference type="OrthoDB" id="7173258at2"/>
<proteinExistence type="predicted"/>
<dbReference type="KEGG" id="rhf:EUB48_15135"/>
<evidence type="ECO:0000256" key="1">
    <source>
        <dbReference type="ARBA" id="ARBA00023015"/>
    </source>
</evidence>
<dbReference type="Proteomes" id="UP000316798">
    <property type="component" value="Chromosome"/>
</dbReference>
<dbReference type="SUPFAM" id="SSF64288">
    <property type="entry name" value="Chorismate lyase-like"/>
    <property type="match status" value="1"/>
</dbReference>
<dbReference type="SUPFAM" id="SSF46785">
    <property type="entry name" value="Winged helix' DNA-binding domain"/>
    <property type="match status" value="1"/>
</dbReference>
<dbReference type="EMBL" id="CP035503">
    <property type="protein sequence ID" value="QDL38477.1"/>
    <property type="molecule type" value="Genomic_DNA"/>
</dbReference>
<dbReference type="SMART" id="SM00345">
    <property type="entry name" value="HTH_GNTR"/>
    <property type="match status" value="1"/>
</dbReference>
<evidence type="ECO:0000256" key="3">
    <source>
        <dbReference type="ARBA" id="ARBA00023163"/>
    </source>
</evidence>